<evidence type="ECO:0000256" key="6">
    <source>
        <dbReference type="SAM" id="Phobius"/>
    </source>
</evidence>
<dbReference type="Proteomes" id="UP000003160">
    <property type="component" value="Unassembled WGS sequence"/>
</dbReference>
<keyword evidence="5 6" id="KW-0472">Membrane</keyword>
<feature type="transmembrane region" description="Helical" evidence="6">
    <location>
        <begin position="54"/>
        <end position="74"/>
    </location>
</feature>
<organism evidence="8 9">
    <name type="scientific">Hallella bergensis DSM 17361</name>
    <dbReference type="NCBI Taxonomy" id="585502"/>
    <lineage>
        <taxon>Bacteria</taxon>
        <taxon>Pseudomonadati</taxon>
        <taxon>Bacteroidota</taxon>
        <taxon>Bacteroidia</taxon>
        <taxon>Bacteroidales</taxon>
        <taxon>Prevotellaceae</taxon>
        <taxon>Hallella</taxon>
    </lineage>
</organism>
<dbReference type="RefSeq" id="WP_007174332.1">
    <property type="nucleotide sequence ID" value="NZ_GG704781.1"/>
</dbReference>
<feature type="transmembrane region" description="Helical" evidence="6">
    <location>
        <begin position="144"/>
        <end position="165"/>
    </location>
</feature>
<comment type="caution">
    <text evidence="8">The sequence shown here is derived from an EMBL/GenBank/DDBJ whole genome shotgun (WGS) entry which is preliminary data.</text>
</comment>
<dbReference type="InterPro" id="IPR036259">
    <property type="entry name" value="MFS_trans_sf"/>
</dbReference>
<feature type="transmembrane region" description="Helical" evidence="6">
    <location>
        <begin position="226"/>
        <end position="249"/>
    </location>
</feature>
<dbReference type="Gene3D" id="1.20.1250.20">
    <property type="entry name" value="MFS general substrate transporter like domains"/>
    <property type="match status" value="2"/>
</dbReference>
<dbReference type="GO" id="GO:0022857">
    <property type="term" value="F:transmembrane transporter activity"/>
    <property type="evidence" value="ECO:0007669"/>
    <property type="project" value="InterPro"/>
</dbReference>
<dbReference type="InterPro" id="IPR011701">
    <property type="entry name" value="MFS"/>
</dbReference>
<keyword evidence="9" id="KW-1185">Reference proteome</keyword>
<dbReference type="AlphaFoldDB" id="D1PZ44"/>
<dbReference type="InterPro" id="IPR050375">
    <property type="entry name" value="MFS_TsgA-like"/>
</dbReference>
<dbReference type="GO" id="GO:0005886">
    <property type="term" value="C:plasma membrane"/>
    <property type="evidence" value="ECO:0007669"/>
    <property type="project" value="UniProtKB-SubCell"/>
</dbReference>
<dbReference type="OrthoDB" id="9795150at2"/>
<evidence type="ECO:0000256" key="3">
    <source>
        <dbReference type="ARBA" id="ARBA00022692"/>
    </source>
</evidence>
<evidence type="ECO:0000256" key="5">
    <source>
        <dbReference type="ARBA" id="ARBA00023136"/>
    </source>
</evidence>
<feature type="transmembrane region" description="Helical" evidence="6">
    <location>
        <begin position="318"/>
        <end position="339"/>
    </location>
</feature>
<keyword evidence="4 6" id="KW-1133">Transmembrane helix</keyword>
<evidence type="ECO:0000313" key="9">
    <source>
        <dbReference type="Proteomes" id="UP000003160"/>
    </source>
</evidence>
<comment type="subcellular location">
    <subcellularLocation>
        <location evidence="1">Cell inner membrane</location>
        <topology evidence="1">Multi-pass membrane protein</topology>
    </subcellularLocation>
</comment>
<sequence length="408" mass="44776">MKTSRTPLTNRKYLLPFVLVTSLFFLWGFARAILDVLNKHFQNALDITITQSSLIQVTTYLGYFIMAIPAGWFINRRGYRMGVVFGLTLFGIGALLFIPGAEAGTFYAYLGALFIIGCGLVFLETAANPYVTELGDPSSSTSRLNFSQSFNGLGSLSATFIVGQFLFNGTESGGNVVIPYTVLGVLVLGIAVVFSRVNLPEIQHRETEEDRSQGTRIMKLFRHHPMFVFGLLALLAYEVAEISINSYFINYVTGKGWMSDNTASIVLTVALALFMLGRFVGSWIMRWVKAERMLFYCAIGSVVSVGLVMLNFGVISMIALICNYAFEAIMFPTIFSLSLHGLGNLTKSASSLLMMTPIGGCGFLLMGLIADATHMMSMPFIIPFLGFFVVLLFASELTRKGKGTVLTL</sequence>
<dbReference type="HOGENOM" id="CLU_028452_0_1_10"/>
<dbReference type="eggNOG" id="COG0738">
    <property type="taxonomic scope" value="Bacteria"/>
</dbReference>
<feature type="transmembrane region" description="Helical" evidence="6">
    <location>
        <begin position="106"/>
        <end position="123"/>
    </location>
</feature>
<dbReference type="SUPFAM" id="SSF103473">
    <property type="entry name" value="MFS general substrate transporter"/>
    <property type="match status" value="1"/>
</dbReference>
<gene>
    <name evidence="8" type="primary">fucP</name>
    <name evidence="8" type="ORF">HMPREF0645_2229</name>
</gene>
<keyword evidence="3 6" id="KW-0812">Transmembrane</keyword>
<dbReference type="PANTHER" id="PTHR43702">
    <property type="entry name" value="L-FUCOSE-PROTON SYMPORTER"/>
    <property type="match status" value="1"/>
</dbReference>
<evidence type="ECO:0000256" key="2">
    <source>
        <dbReference type="ARBA" id="ARBA00022475"/>
    </source>
</evidence>
<accession>D1PZ44</accession>
<evidence type="ECO:0000313" key="8">
    <source>
        <dbReference type="EMBL" id="EFA43278.1"/>
    </source>
</evidence>
<feature type="transmembrane region" description="Helical" evidence="6">
    <location>
        <begin position="177"/>
        <end position="195"/>
    </location>
</feature>
<keyword evidence="2" id="KW-1003">Cell membrane</keyword>
<dbReference type="PANTHER" id="PTHR43702:SF3">
    <property type="entry name" value="PROTEIN TSGA"/>
    <property type="match status" value="1"/>
</dbReference>
<evidence type="ECO:0000256" key="4">
    <source>
        <dbReference type="ARBA" id="ARBA00022989"/>
    </source>
</evidence>
<feature type="transmembrane region" description="Helical" evidence="6">
    <location>
        <begin position="351"/>
        <end position="370"/>
    </location>
</feature>
<evidence type="ECO:0000259" key="7">
    <source>
        <dbReference type="PROSITE" id="PS50850"/>
    </source>
</evidence>
<evidence type="ECO:0000256" key="1">
    <source>
        <dbReference type="ARBA" id="ARBA00004429"/>
    </source>
</evidence>
<reference evidence="8 9" key="1">
    <citation type="submission" date="2009-10" db="EMBL/GenBank/DDBJ databases">
        <authorList>
            <person name="Qin X."/>
            <person name="Bachman B."/>
            <person name="Battles P."/>
            <person name="Bell A."/>
            <person name="Bess C."/>
            <person name="Bickham C."/>
            <person name="Chaboub L."/>
            <person name="Chen D."/>
            <person name="Coyle M."/>
            <person name="Deiros D.R."/>
            <person name="Dinh H."/>
            <person name="Forbes L."/>
            <person name="Fowler G."/>
            <person name="Francisco L."/>
            <person name="Fu Q."/>
            <person name="Gubbala S."/>
            <person name="Hale W."/>
            <person name="Han Y."/>
            <person name="Hemphill L."/>
            <person name="Highlander S.K."/>
            <person name="Hirani K."/>
            <person name="Hogues M."/>
            <person name="Jackson L."/>
            <person name="Jakkamsetti A."/>
            <person name="Javaid M."/>
            <person name="Jiang H."/>
            <person name="Korchina V."/>
            <person name="Kovar C."/>
            <person name="Lara F."/>
            <person name="Lee S."/>
            <person name="Mata R."/>
            <person name="Mathew T."/>
            <person name="Moen C."/>
            <person name="Morales K."/>
            <person name="Munidasa M."/>
            <person name="Nazareth L."/>
            <person name="Ngo R."/>
            <person name="Nguyen L."/>
            <person name="Okwuonu G."/>
            <person name="Ongeri F."/>
            <person name="Patil S."/>
            <person name="Petrosino J."/>
            <person name="Pham C."/>
            <person name="Pham P."/>
            <person name="Pu L.-L."/>
            <person name="Puazo M."/>
            <person name="Raj R."/>
            <person name="Reid J."/>
            <person name="Rouhana J."/>
            <person name="Saada N."/>
            <person name="Shang Y."/>
            <person name="Simmons D."/>
            <person name="Thornton R."/>
            <person name="Warren J."/>
            <person name="Weissenberger G."/>
            <person name="Zhang J."/>
            <person name="Zhang L."/>
            <person name="Zhou C."/>
            <person name="Zhu D."/>
            <person name="Muzny D."/>
            <person name="Worley K."/>
            <person name="Gibbs R."/>
        </authorList>
    </citation>
    <scope>NUCLEOTIDE SEQUENCE [LARGE SCALE GENOMIC DNA]</scope>
    <source>
        <strain evidence="8 9">DSM 17361</strain>
    </source>
</reference>
<feature type="transmembrane region" description="Helical" evidence="6">
    <location>
        <begin position="261"/>
        <end position="281"/>
    </location>
</feature>
<feature type="domain" description="Major facilitator superfamily (MFS) profile" evidence="7">
    <location>
        <begin position="16"/>
        <end position="408"/>
    </location>
</feature>
<dbReference type="EMBL" id="ACKS01000082">
    <property type="protein sequence ID" value="EFA43278.1"/>
    <property type="molecule type" value="Genomic_DNA"/>
</dbReference>
<protein>
    <submittedName>
        <fullName evidence="8">L-fucose:H+ symporter permease</fullName>
    </submittedName>
</protein>
<dbReference type="PROSITE" id="PS50850">
    <property type="entry name" value="MFS"/>
    <property type="match status" value="1"/>
</dbReference>
<dbReference type="InterPro" id="IPR020846">
    <property type="entry name" value="MFS_dom"/>
</dbReference>
<dbReference type="Pfam" id="PF07690">
    <property type="entry name" value="MFS_1"/>
    <property type="match status" value="1"/>
</dbReference>
<feature type="transmembrane region" description="Helical" evidence="6">
    <location>
        <begin position="293"/>
        <end position="312"/>
    </location>
</feature>
<feature type="transmembrane region" description="Helical" evidence="6">
    <location>
        <begin position="376"/>
        <end position="394"/>
    </location>
</feature>
<dbReference type="CDD" id="cd17394">
    <property type="entry name" value="MFS_FucP_like"/>
    <property type="match status" value="1"/>
</dbReference>
<proteinExistence type="predicted"/>
<name>D1PZ44_9BACT</name>
<feature type="transmembrane region" description="Helical" evidence="6">
    <location>
        <begin position="12"/>
        <end position="34"/>
    </location>
</feature>
<feature type="transmembrane region" description="Helical" evidence="6">
    <location>
        <begin position="81"/>
        <end position="100"/>
    </location>
</feature>